<accession>A0A7K0K3V1</accession>
<sequence length="440" mass="47270">MIGGKVALKISPNLLEHLATGKKIALVTGTNGKTTTTRMLSEAMTALGRPVASNRGGDNMTAGVLSALMQSPDAPVAVLEVDEMHLEAIANATHPAVIVLLNLSRDQLDRVGEISVIERRIRAAVDENPQATVVANVDDPLVTSAAWDAARPLWVAAGKGWSGDSLTSPRTQGAIIYGGKTASSSGPETVTSDTNVLTGQKVWASGQDTDAYWQSVPVDELLALDVPWERPPSQVEFARPEPAWIWQASSFQEGEPMRAVETANGREHEIVVNLPGRANRGNALQAFVAALALGADPEPAARSIREVRNVAGRYAHLEVKGRKIRMLLAKNPAGWMESLTMLNPEAQLVVGVNGQRADGTDLSWLWDVNFEALRGKTVVATGERGADLQVRLNYAGIITLWAPEVESALEQVPSGEVDMLLNYTAFRDARAEFIAKGWLQ</sequence>
<keyword evidence="1" id="KW-0479">Metal-binding</keyword>
<dbReference type="AlphaFoldDB" id="A0A7K0K3V1"/>
<comment type="catalytic activity">
    <reaction evidence="1">
        <text>beta-D-GlcNAc-(1-&gt;4)-Mur2Ac(oyl-L-Ala-gamma-D-Glu-L-Lys-D-Ala-D-Ala)-di-trans,octa-cis-undecaprenyl diphosphate + ATP = beta-D-GlcNAc-(1-&gt;4)-Mur2Ac(oyl-L-Ala-gamma-D-O-P-Glu-L-Lys-D-Ala-D-Ala)-di-trans,octa-cis-undecaprenyl diphosphate + ADP</text>
        <dbReference type="Rhea" id="RHEA:59488"/>
        <dbReference type="ChEBI" id="CHEBI:30616"/>
        <dbReference type="ChEBI" id="CHEBI:60033"/>
        <dbReference type="ChEBI" id="CHEBI:143132"/>
        <dbReference type="ChEBI" id="CHEBI:456216"/>
    </reaction>
</comment>
<comment type="caution">
    <text evidence="1">Lacks conserved residue(s) required for the propagation of feature annotation.</text>
</comment>
<comment type="pathway">
    <text evidence="1">Cell wall biogenesis; peptidoglycan biosynthesis.</text>
</comment>
<protein>
    <recommendedName>
        <fullName evidence="1">Lipid II isoglutaminyl synthase (glutamine-hydrolyzing) subunit MurT</fullName>
        <ecNumber evidence="1">6.3.5.13</ecNumber>
    </recommendedName>
</protein>
<name>A0A7K0K3V1_9ACTO</name>
<dbReference type="EC" id="6.3.5.13" evidence="1"/>
<feature type="domain" description="Lipid II isoglutaminyl synthase (glutamine-hydrolyzing) subunit MurT C-terminal" evidence="3">
    <location>
        <begin position="328"/>
        <end position="425"/>
    </location>
</feature>
<dbReference type="GO" id="GO:0046872">
    <property type="term" value="F:metal ion binding"/>
    <property type="evidence" value="ECO:0007669"/>
    <property type="project" value="UniProtKB-KW"/>
</dbReference>
<dbReference type="GO" id="GO:0005524">
    <property type="term" value="F:ATP binding"/>
    <property type="evidence" value="ECO:0007669"/>
    <property type="project" value="UniProtKB-UniRule"/>
</dbReference>
<dbReference type="GO" id="GO:0016881">
    <property type="term" value="F:acid-amino acid ligase activity"/>
    <property type="evidence" value="ECO:0007669"/>
    <property type="project" value="InterPro"/>
</dbReference>
<comment type="caution">
    <text evidence="4">The sequence shown here is derived from an EMBL/GenBank/DDBJ whole genome shotgun (WGS) entry which is preliminary data.</text>
</comment>
<organism evidence="4 5">
    <name type="scientific">Mobiluncus porci</name>
    <dbReference type="NCBI Taxonomy" id="2652278"/>
    <lineage>
        <taxon>Bacteria</taxon>
        <taxon>Bacillati</taxon>
        <taxon>Actinomycetota</taxon>
        <taxon>Actinomycetes</taxon>
        <taxon>Actinomycetales</taxon>
        <taxon>Actinomycetaceae</taxon>
        <taxon>Mobiluncus</taxon>
    </lineage>
</organism>
<dbReference type="UniPathway" id="UPA00219"/>
<evidence type="ECO:0000313" key="5">
    <source>
        <dbReference type="Proteomes" id="UP000442535"/>
    </source>
</evidence>
<dbReference type="Proteomes" id="UP000442535">
    <property type="component" value="Unassembled WGS sequence"/>
</dbReference>
<dbReference type="Gene3D" id="3.40.1190.10">
    <property type="entry name" value="Mur-like, catalytic domain"/>
    <property type="match status" value="1"/>
</dbReference>
<dbReference type="PANTHER" id="PTHR23135:SF7">
    <property type="entry name" value="LIPID II ISOGLUTAMINYL SYNTHASE (GLUTAMINE-HYDROLYZING) SUBUNIT MURT"/>
    <property type="match status" value="1"/>
</dbReference>
<comment type="function">
    <text evidence="1">The lipid II isoglutaminyl synthase complex catalyzes the formation of alpha-D-isoglutamine in the cell wall lipid II stem peptide. The MurT subunit catalyzes the ATP-dependent amidation of D-glutamate residue of lipid II, converting it to an isoglutamine residue.</text>
</comment>
<dbReference type="Pfam" id="PF08245">
    <property type="entry name" value="Mur_ligase_M"/>
    <property type="match status" value="1"/>
</dbReference>
<dbReference type="EMBL" id="VUMY01000008">
    <property type="protein sequence ID" value="MST49715.1"/>
    <property type="molecule type" value="Genomic_DNA"/>
</dbReference>
<dbReference type="InterPro" id="IPR013564">
    <property type="entry name" value="MurT_C"/>
</dbReference>
<evidence type="ECO:0000259" key="2">
    <source>
        <dbReference type="Pfam" id="PF08245"/>
    </source>
</evidence>
<feature type="active site" evidence="1">
    <location>
        <position position="361"/>
    </location>
</feature>
<evidence type="ECO:0000259" key="3">
    <source>
        <dbReference type="Pfam" id="PF08353"/>
    </source>
</evidence>
<comment type="subunit">
    <text evidence="1">Forms a heterodimer with GatD.</text>
</comment>
<feature type="domain" description="Mur ligase central" evidence="2">
    <location>
        <begin position="27"/>
        <end position="142"/>
    </location>
</feature>
<evidence type="ECO:0000313" key="4">
    <source>
        <dbReference type="EMBL" id="MST49715.1"/>
    </source>
</evidence>
<dbReference type="Pfam" id="PF08353">
    <property type="entry name" value="MurT_C"/>
    <property type="match status" value="1"/>
</dbReference>
<evidence type="ECO:0000256" key="1">
    <source>
        <dbReference type="HAMAP-Rule" id="MF_02214"/>
    </source>
</evidence>
<keyword evidence="5" id="KW-1185">Reference proteome</keyword>
<reference evidence="4 5" key="1">
    <citation type="submission" date="2019-08" db="EMBL/GenBank/DDBJ databases">
        <title>In-depth cultivation of the pig gut microbiome towards novel bacterial diversity and tailored functional studies.</title>
        <authorList>
            <person name="Wylensek D."/>
            <person name="Hitch T.C.A."/>
            <person name="Clavel T."/>
        </authorList>
    </citation>
    <scope>NUCLEOTIDE SEQUENCE [LARGE SCALE GENOMIC DNA]</scope>
    <source>
        <strain evidence="4 5">RF-GAM-744-WT-7</strain>
    </source>
</reference>
<dbReference type="SUPFAM" id="SSF53623">
    <property type="entry name" value="MurD-like peptide ligases, catalytic domain"/>
    <property type="match status" value="1"/>
</dbReference>
<gene>
    <name evidence="1" type="primary">murT</name>
    <name evidence="4" type="ORF">FYJ63_05620</name>
</gene>
<comment type="catalytic activity">
    <reaction evidence="1">
        <text>beta-D-GlcNAc-(1-&gt;4)-Mur2Ac(oyl-L-Ala-gamma-D-Glu-L-Lys-D-Ala-D-Ala)-di-trans,octa-cis-undecaprenyl diphosphate + L-glutamine + ATP + H2O = beta-D-GlcNAc-(1-&gt;4)-Mur2Ac(oyl-L-Ala-D-isoglutaminyl-L-Lys-D-Ala-D-Ala)-di-trans,octa-cis-undecaprenyl diphosphate + L-glutamate + ADP + phosphate + H(+)</text>
        <dbReference type="Rhea" id="RHEA:57928"/>
        <dbReference type="ChEBI" id="CHEBI:15377"/>
        <dbReference type="ChEBI" id="CHEBI:15378"/>
        <dbReference type="ChEBI" id="CHEBI:29985"/>
        <dbReference type="ChEBI" id="CHEBI:30616"/>
        <dbReference type="ChEBI" id="CHEBI:43474"/>
        <dbReference type="ChEBI" id="CHEBI:58359"/>
        <dbReference type="ChEBI" id="CHEBI:60033"/>
        <dbReference type="ChEBI" id="CHEBI:62233"/>
        <dbReference type="ChEBI" id="CHEBI:456216"/>
        <dbReference type="EC" id="6.3.5.13"/>
    </reaction>
</comment>
<keyword evidence="1" id="KW-0573">Peptidoglycan synthesis</keyword>
<dbReference type="InterPro" id="IPR043703">
    <property type="entry name" value="Lipid_II_synth_MurT"/>
</dbReference>
<keyword evidence="1" id="KW-0436">Ligase</keyword>
<keyword evidence="1" id="KW-0547">Nucleotide-binding</keyword>
<keyword evidence="1" id="KW-0067">ATP-binding</keyword>
<keyword evidence="1" id="KW-0133">Cell shape</keyword>
<keyword evidence="1" id="KW-0961">Cell wall biogenesis/degradation</keyword>
<dbReference type="GO" id="GO:0009252">
    <property type="term" value="P:peptidoglycan biosynthetic process"/>
    <property type="evidence" value="ECO:0007669"/>
    <property type="project" value="UniProtKB-UniRule"/>
</dbReference>
<dbReference type="GO" id="GO:0140282">
    <property type="term" value="F:carbon-nitrogen ligase activity on lipid II"/>
    <property type="evidence" value="ECO:0007669"/>
    <property type="project" value="UniProtKB-UniRule"/>
</dbReference>
<dbReference type="GO" id="GO:0071555">
    <property type="term" value="P:cell wall organization"/>
    <property type="evidence" value="ECO:0007669"/>
    <property type="project" value="UniProtKB-KW"/>
</dbReference>
<dbReference type="PANTHER" id="PTHR23135">
    <property type="entry name" value="MUR LIGASE FAMILY MEMBER"/>
    <property type="match status" value="1"/>
</dbReference>
<dbReference type="GO" id="GO:0008360">
    <property type="term" value="P:regulation of cell shape"/>
    <property type="evidence" value="ECO:0007669"/>
    <property type="project" value="UniProtKB-KW"/>
</dbReference>
<dbReference type="HAMAP" id="MF_02214">
    <property type="entry name" value="Lipid_II_synth_MurT"/>
    <property type="match status" value="1"/>
</dbReference>
<proteinExistence type="inferred from homology"/>
<dbReference type="InterPro" id="IPR036565">
    <property type="entry name" value="Mur-like_cat_sf"/>
</dbReference>
<comment type="similarity">
    <text evidence="1">Belongs to the MurCDEF family. MurT subfamily.</text>
</comment>
<dbReference type="InterPro" id="IPR013221">
    <property type="entry name" value="Mur_ligase_cen"/>
</dbReference>
<comment type="catalytic activity">
    <reaction evidence="1">
        <text>beta-D-GlcNAc-(1-&gt;4)-Mur2Ac(oyl-L-Ala-gamma-D-O-P-Glu-L-Lys-D-Ala-D-Ala)-di-trans,octa-cis-undecaprenyl diphosphate + NH4(+) = beta-D-GlcNAc-(1-&gt;4)-Mur2Ac(oyl-L-Ala-D-isoglutaminyl-L-Lys-D-Ala-D-Ala)-di-trans,octa-cis-undecaprenyl diphosphate + phosphate + H(+)</text>
        <dbReference type="Rhea" id="RHEA:57932"/>
        <dbReference type="ChEBI" id="CHEBI:15378"/>
        <dbReference type="ChEBI" id="CHEBI:28938"/>
        <dbReference type="ChEBI" id="CHEBI:43474"/>
        <dbReference type="ChEBI" id="CHEBI:62233"/>
        <dbReference type="ChEBI" id="CHEBI:143132"/>
    </reaction>
</comment>